<sequence length="65" mass="7028">MAITPVLDEIKLSLKFTKGSQTLSHCNQAATNDQLHTLGKAVASLNAESLDTMMKVEETKLLLQG</sequence>
<gene>
    <name evidence="2" type="ORF">PBV87_17010</name>
</gene>
<proteinExistence type="predicted"/>
<evidence type="ECO:0000313" key="3">
    <source>
        <dbReference type="Proteomes" id="UP001169242"/>
    </source>
</evidence>
<dbReference type="AlphaFoldDB" id="A0AA42DR80"/>
<accession>A0AA42DR80</accession>
<protein>
    <recommendedName>
        <fullName evidence="1">DUF1659 domain-containing protein</fullName>
    </recommendedName>
</protein>
<comment type="caution">
    <text evidence="2">The sequence shown here is derived from an EMBL/GenBank/DDBJ whole genome shotgun (WGS) entry which is preliminary data.</text>
</comment>
<name>A0AA42DR80_9FIRM</name>
<keyword evidence="3" id="KW-1185">Reference proteome</keyword>
<organism evidence="2 3">
    <name type="scientific">Holtiella tumoricola</name>
    <dbReference type="NCBI Taxonomy" id="3018743"/>
    <lineage>
        <taxon>Bacteria</taxon>
        <taxon>Bacillati</taxon>
        <taxon>Bacillota</taxon>
        <taxon>Clostridia</taxon>
        <taxon>Lachnospirales</taxon>
        <taxon>Cellulosilyticaceae</taxon>
        <taxon>Holtiella</taxon>
    </lineage>
</organism>
<dbReference type="Pfam" id="PF07872">
    <property type="entry name" value="DUF1659"/>
    <property type="match status" value="1"/>
</dbReference>
<reference evidence="2" key="1">
    <citation type="journal article" date="2023" name="Int. J. Syst. Evol. Microbiol.">
        <title>&lt;i&gt;Holtiella tumoricola&lt;/i&gt; gen. nov. sp. nov., isolated from a human clinical sample.</title>
        <authorList>
            <person name="Allen-Vercoe E."/>
            <person name="Daigneault M.C."/>
            <person name="Vancuren S.J."/>
            <person name="Cochrane K."/>
            <person name="O'Neal L.L."/>
            <person name="Sankaranarayanan K."/>
            <person name="Lawson P.A."/>
        </authorList>
    </citation>
    <scope>NUCLEOTIDE SEQUENCE</scope>
    <source>
        <strain evidence="2">CC70A</strain>
    </source>
</reference>
<dbReference type="InterPro" id="IPR012454">
    <property type="entry name" value="DUF1659"/>
</dbReference>
<feature type="domain" description="DUF1659" evidence="1">
    <location>
        <begin position="7"/>
        <end position="61"/>
    </location>
</feature>
<dbReference type="EMBL" id="JAQIFT010000061">
    <property type="protein sequence ID" value="MDA3733179.1"/>
    <property type="molecule type" value="Genomic_DNA"/>
</dbReference>
<evidence type="ECO:0000313" key="2">
    <source>
        <dbReference type="EMBL" id="MDA3733179.1"/>
    </source>
</evidence>
<dbReference type="Proteomes" id="UP001169242">
    <property type="component" value="Unassembled WGS sequence"/>
</dbReference>
<evidence type="ECO:0000259" key="1">
    <source>
        <dbReference type="Pfam" id="PF07872"/>
    </source>
</evidence>
<dbReference type="RefSeq" id="WP_271013066.1">
    <property type="nucleotide sequence ID" value="NZ_JAQIFT010000061.1"/>
</dbReference>